<dbReference type="PRINTS" id="PR00359">
    <property type="entry name" value="BP450"/>
</dbReference>
<keyword evidence="2" id="KW-0349">Heme</keyword>
<gene>
    <name evidence="3" type="ORF">D5H75_25940</name>
</gene>
<evidence type="ECO:0000313" key="3">
    <source>
        <dbReference type="EMBL" id="RJL27236.1"/>
    </source>
</evidence>
<dbReference type="PANTHER" id="PTHR46696:SF1">
    <property type="entry name" value="CYTOCHROME P450 YJIB-RELATED"/>
    <property type="match status" value="1"/>
</dbReference>
<dbReference type="PROSITE" id="PS00086">
    <property type="entry name" value="CYTOCHROME_P450"/>
    <property type="match status" value="1"/>
</dbReference>
<dbReference type="EMBL" id="QZEY01000011">
    <property type="protein sequence ID" value="RJL27236.1"/>
    <property type="molecule type" value="Genomic_DNA"/>
</dbReference>
<dbReference type="Gene3D" id="1.10.630.10">
    <property type="entry name" value="Cytochrome P450"/>
    <property type="match status" value="1"/>
</dbReference>
<accession>A0A3A4AD42</accession>
<evidence type="ECO:0000256" key="1">
    <source>
        <dbReference type="ARBA" id="ARBA00010617"/>
    </source>
</evidence>
<keyword evidence="4" id="KW-1185">Reference proteome</keyword>
<dbReference type="GO" id="GO:0016705">
    <property type="term" value="F:oxidoreductase activity, acting on paired donors, with incorporation or reduction of molecular oxygen"/>
    <property type="evidence" value="ECO:0007669"/>
    <property type="project" value="InterPro"/>
</dbReference>
<dbReference type="InterPro" id="IPR017972">
    <property type="entry name" value="Cyt_P450_CS"/>
</dbReference>
<protein>
    <submittedName>
        <fullName evidence="3">Cytochrome P450</fullName>
    </submittedName>
</protein>
<comment type="caution">
    <text evidence="3">The sequence shown here is derived from an EMBL/GenBank/DDBJ whole genome shotgun (WGS) entry which is preliminary data.</text>
</comment>
<keyword evidence="2" id="KW-0408">Iron</keyword>
<sequence length="391" mass="43804">MTDVAFLNLMDPAFRVDSPDVRAAAERHWYAQTPMGPAVLAYDDCVELVRDRRLRQVGLDHIAMQGVSTGLAADWWGNTLISLEGETHHRQRRLLAKAFTPRRVEALRPWMRTIVTELIDELEHRGECEFMADFADRYPPRVMYELLGLPEEEHAQFLRWGKDLAGIGGMSVAENRPRIEAALAGLYDATDRLCAERRAHPRDDLLTALVQATEEGDRLSMQELRYHVAGFVFGGQDTTRNQLGLGMYVFTRHPDQWALLAERPDLAANAVEEVMRVAPTVPIIWRVATEDISYRDLEIPAGTRLWLFVATAHQEAGPFDITRESPPQLTFGGGVHHCLGAMQARAELSEALPLLAARLGPVELAGEPQWRSLFDGLVGPISLPIRYKGAT</sequence>
<dbReference type="GO" id="GO:0004497">
    <property type="term" value="F:monooxygenase activity"/>
    <property type="evidence" value="ECO:0007669"/>
    <property type="project" value="UniProtKB-KW"/>
</dbReference>
<keyword evidence="2" id="KW-0560">Oxidoreductase</keyword>
<dbReference type="OrthoDB" id="3455208at2"/>
<dbReference type="Proteomes" id="UP000265768">
    <property type="component" value="Unassembled WGS sequence"/>
</dbReference>
<dbReference type="Pfam" id="PF00067">
    <property type="entry name" value="p450"/>
    <property type="match status" value="2"/>
</dbReference>
<organism evidence="3 4">
    <name type="scientific">Bailinhaonella thermotolerans</name>
    <dbReference type="NCBI Taxonomy" id="1070861"/>
    <lineage>
        <taxon>Bacteria</taxon>
        <taxon>Bacillati</taxon>
        <taxon>Actinomycetota</taxon>
        <taxon>Actinomycetes</taxon>
        <taxon>Streptosporangiales</taxon>
        <taxon>Streptosporangiaceae</taxon>
        <taxon>Bailinhaonella</taxon>
    </lineage>
</organism>
<dbReference type="InterPro" id="IPR002397">
    <property type="entry name" value="Cyt_P450_B"/>
</dbReference>
<evidence type="ECO:0000256" key="2">
    <source>
        <dbReference type="RuleBase" id="RU000461"/>
    </source>
</evidence>
<dbReference type="AlphaFoldDB" id="A0A3A4AD42"/>
<dbReference type="PRINTS" id="PR00385">
    <property type="entry name" value="P450"/>
</dbReference>
<dbReference type="SUPFAM" id="SSF48264">
    <property type="entry name" value="Cytochrome P450"/>
    <property type="match status" value="1"/>
</dbReference>
<proteinExistence type="inferred from homology"/>
<keyword evidence="2" id="KW-0479">Metal-binding</keyword>
<comment type="similarity">
    <text evidence="1 2">Belongs to the cytochrome P450 family.</text>
</comment>
<name>A0A3A4AD42_9ACTN</name>
<dbReference type="GO" id="GO:0005506">
    <property type="term" value="F:iron ion binding"/>
    <property type="evidence" value="ECO:0007669"/>
    <property type="project" value="InterPro"/>
</dbReference>
<dbReference type="PANTHER" id="PTHR46696">
    <property type="entry name" value="P450, PUTATIVE (EUROFUNG)-RELATED"/>
    <property type="match status" value="1"/>
</dbReference>
<evidence type="ECO:0000313" key="4">
    <source>
        <dbReference type="Proteomes" id="UP000265768"/>
    </source>
</evidence>
<dbReference type="InterPro" id="IPR036396">
    <property type="entry name" value="Cyt_P450_sf"/>
</dbReference>
<dbReference type="RefSeq" id="WP_119929137.1">
    <property type="nucleotide sequence ID" value="NZ_QZEY01000011.1"/>
</dbReference>
<dbReference type="GO" id="GO:0020037">
    <property type="term" value="F:heme binding"/>
    <property type="evidence" value="ECO:0007669"/>
    <property type="project" value="InterPro"/>
</dbReference>
<dbReference type="InterPro" id="IPR001128">
    <property type="entry name" value="Cyt_P450"/>
</dbReference>
<keyword evidence="2" id="KW-0503">Monooxygenase</keyword>
<reference evidence="3 4" key="1">
    <citation type="submission" date="2018-09" db="EMBL/GenBank/DDBJ databases">
        <title>YIM 75507 draft genome.</title>
        <authorList>
            <person name="Tang S."/>
            <person name="Feng Y."/>
        </authorList>
    </citation>
    <scope>NUCLEOTIDE SEQUENCE [LARGE SCALE GENOMIC DNA]</scope>
    <source>
        <strain evidence="3 4">YIM 75507</strain>
    </source>
</reference>